<dbReference type="Pfam" id="PF13471">
    <property type="entry name" value="Transglut_core3"/>
    <property type="match status" value="1"/>
</dbReference>
<reference evidence="2" key="1">
    <citation type="submission" date="2020-10" db="EMBL/GenBank/DDBJ databases">
        <title>Dehalococcoides mccartyi of a TCE/Cr reducing biochatode.</title>
        <authorList>
            <person name="Matturro B."/>
        </authorList>
    </citation>
    <scope>NUCLEOTIDE SEQUENCE</scope>
    <source>
        <strain evidence="2">Bin2</strain>
    </source>
</reference>
<dbReference type="NCBIfam" id="NF033537">
    <property type="entry name" value="lasso_biosyn_B2"/>
    <property type="match status" value="1"/>
</dbReference>
<dbReference type="EMBL" id="JADIIL010000026">
    <property type="protein sequence ID" value="MBF4475236.1"/>
    <property type="molecule type" value="Genomic_DNA"/>
</dbReference>
<dbReference type="Proteomes" id="UP000606900">
    <property type="component" value="Unassembled WGS sequence"/>
</dbReference>
<evidence type="ECO:0000259" key="1">
    <source>
        <dbReference type="Pfam" id="PF13471"/>
    </source>
</evidence>
<comment type="caution">
    <text evidence="2">The sequence shown here is derived from an EMBL/GenBank/DDBJ whole genome shotgun (WGS) entry which is preliminary data.</text>
</comment>
<evidence type="ECO:0000313" key="2">
    <source>
        <dbReference type="EMBL" id="MBF4475236.1"/>
    </source>
</evidence>
<gene>
    <name evidence="2" type="ORF">ISP06_07190</name>
</gene>
<sequence>MSIISSFLKLPSWEKKIALETLFWVIRIRIMIWLFPFSTVQNRVQNIARNHNSTTKNKISMSRLRIMVMAASKYVPHATCLVQALAGYILFSKYGYTTSIKIGVLNENGEFEAHAWLEHDEKVVLGESEKNFRTILGID</sequence>
<name>A0A843AN56_METFO</name>
<feature type="domain" description="Microcin J25-processing protein McjB C-terminal" evidence="1">
    <location>
        <begin position="31"/>
        <end position="135"/>
    </location>
</feature>
<dbReference type="RefSeq" id="WP_276699229.1">
    <property type="nucleotide sequence ID" value="NZ_JADIIL010000026.1"/>
</dbReference>
<evidence type="ECO:0000313" key="3">
    <source>
        <dbReference type="Proteomes" id="UP000606900"/>
    </source>
</evidence>
<dbReference type="InterPro" id="IPR032708">
    <property type="entry name" value="McjB_C"/>
</dbReference>
<proteinExistence type="predicted"/>
<dbReference type="AlphaFoldDB" id="A0A843AN56"/>
<organism evidence="2 3">
    <name type="scientific">Methanobacterium formicicum</name>
    <dbReference type="NCBI Taxonomy" id="2162"/>
    <lineage>
        <taxon>Archaea</taxon>
        <taxon>Methanobacteriati</taxon>
        <taxon>Methanobacteriota</taxon>
        <taxon>Methanomada group</taxon>
        <taxon>Methanobacteria</taxon>
        <taxon>Methanobacteriales</taxon>
        <taxon>Methanobacteriaceae</taxon>
        <taxon>Methanobacterium</taxon>
    </lineage>
</organism>
<protein>
    <submittedName>
        <fullName evidence="2">Lasso peptide biosynthesis B2 protein</fullName>
    </submittedName>
</protein>
<accession>A0A843AN56</accession>
<dbReference type="InterPro" id="IPR053521">
    <property type="entry name" value="McjB-like"/>
</dbReference>